<accession>A0A8H3MCB5</accession>
<sequence length="86" mass="10115">MLSLILNFDPHESQNYIPYASYFVKENITPHARFVTYLIIGLEHATDGNTVFFLSLNLMHINYIIANRIQYTKTDVMQFNLFIQIN</sequence>
<name>A0A8H3MCB5_9GLOM</name>
<comment type="caution">
    <text evidence="1">The sequence shown here is derived from an EMBL/GenBank/DDBJ whole genome shotgun (WGS) entry which is preliminary data.</text>
</comment>
<dbReference type="AlphaFoldDB" id="A0A8H3MCB5"/>
<evidence type="ECO:0000313" key="1">
    <source>
        <dbReference type="EMBL" id="GET03315.1"/>
    </source>
</evidence>
<dbReference type="EMBL" id="BLAL01000319">
    <property type="protein sequence ID" value="GET03315.1"/>
    <property type="molecule type" value="Genomic_DNA"/>
</dbReference>
<organism evidence="1 2">
    <name type="scientific">Rhizophagus clarus</name>
    <dbReference type="NCBI Taxonomy" id="94130"/>
    <lineage>
        <taxon>Eukaryota</taxon>
        <taxon>Fungi</taxon>
        <taxon>Fungi incertae sedis</taxon>
        <taxon>Mucoromycota</taxon>
        <taxon>Glomeromycotina</taxon>
        <taxon>Glomeromycetes</taxon>
        <taxon>Glomerales</taxon>
        <taxon>Glomeraceae</taxon>
        <taxon>Rhizophagus</taxon>
    </lineage>
</organism>
<protein>
    <submittedName>
        <fullName evidence="1">Uncharacterized protein</fullName>
    </submittedName>
</protein>
<dbReference type="Proteomes" id="UP000615446">
    <property type="component" value="Unassembled WGS sequence"/>
</dbReference>
<gene>
    <name evidence="1" type="ORF">RCL2_002965900</name>
</gene>
<evidence type="ECO:0000313" key="2">
    <source>
        <dbReference type="Proteomes" id="UP000615446"/>
    </source>
</evidence>
<reference evidence="1" key="1">
    <citation type="submission" date="2019-10" db="EMBL/GenBank/DDBJ databases">
        <title>Conservation and host-specific expression of non-tandemly repeated heterogenous ribosome RNA gene in arbuscular mycorrhizal fungi.</title>
        <authorList>
            <person name="Maeda T."/>
            <person name="Kobayashi Y."/>
            <person name="Nakagawa T."/>
            <person name="Ezawa T."/>
            <person name="Yamaguchi K."/>
            <person name="Bino T."/>
            <person name="Nishimoto Y."/>
            <person name="Shigenobu S."/>
            <person name="Kawaguchi M."/>
        </authorList>
    </citation>
    <scope>NUCLEOTIDE SEQUENCE</scope>
    <source>
        <strain evidence="1">HR1</strain>
    </source>
</reference>
<proteinExistence type="predicted"/>